<dbReference type="EMBL" id="UPSH01000001">
    <property type="protein sequence ID" value="VBB18411.1"/>
    <property type="molecule type" value="Genomic_DNA"/>
</dbReference>
<dbReference type="Proteomes" id="UP000594342">
    <property type="component" value="Unassembled WGS sequence"/>
</dbReference>
<evidence type="ECO:0000313" key="2">
    <source>
        <dbReference type="Proteomes" id="UP000594342"/>
    </source>
</evidence>
<sequence>VDTKAVIKVDTRVVTRVDTVADTVAETADTPGRTRTMDRMDMGRTGTTAHRAQVLSKHPSTFTSLSRPQDSALTPARVMDQVMVRVLDPVTLVAVSMVGANTVVVDTMVVDTVGMAGTDMVDITLLNSMVDMVDVRPVLGREEPLSSLLQN</sequence>
<comment type="caution">
    <text evidence="1">The sequence shown here is derived from an EMBL/GenBank/DDBJ whole genome shotgun (WGS) entry which is preliminary data.</text>
</comment>
<evidence type="ECO:0000313" key="1">
    <source>
        <dbReference type="EMBL" id="VBB18411.1"/>
    </source>
</evidence>
<gene>
    <name evidence="1" type="ORF">YASMINEVIRUS_874</name>
</gene>
<feature type="non-terminal residue" evidence="1">
    <location>
        <position position="1"/>
    </location>
</feature>
<keyword evidence="2" id="KW-1185">Reference proteome</keyword>
<reference evidence="1 2" key="1">
    <citation type="submission" date="2018-10" db="EMBL/GenBank/DDBJ databases">
        <authorList>
            <consortium name="IHU Genomes"/>
        </authorList>
    </citation>
    <scope>NUCLEOTIDE SEQUENCE [LARGE SCALE GENOMIC DNA]</scope>
    <source>
        <strain evidence="1 2">A1</strain>
    </source>
</reference>
<name>A0A5K0U9Y6_9VIRU</name>
<proteinExistence type="predicted"/>
<accession>A0A5K0U9Y6</accession>
<organism evidence="1 2">
    <name type="scientific">Yasminevirus sp. GU-2018</name>
    <dbReference type="NCBI Taxonomy" id="2420051"/>
    <lineage>
        <taxon>Viruses</taxon>
        <taxon>Varidnaviria</taxon>
        <taxon>Bamfordvirae</taxon>
        <taxon>Nucleocytoviricota</taxon>
        <taxon>Megaviricetes</taxon>
        <taxon>Imitervirales</taxon>
        <taxon>Mimiviridae</taxon>
        <taxon>Klosneuvirinae</taxon>
        <taxon>Yasminevirus</taxon>
        <taxon>Yasminevirus saudimassiliense</taxon>
    </lineage>
</organism>
<protein>
    <submittedName>
        <fullName evidence="1">Uncharacterized protein</fullName>
    </submittedName>
</protein>